<accession>A0A0G1PYZ9</accession>
<evidence type="ECO:0000313" key="2">
    <source>
        <dbReference type="Proteomes" id="UP000033818"/>
    </source>
</evidence>
<gene>
    <name evidence="1" type="ORF">UX53_C0044G0010</name>
</gene>
<comment type="caution">
    <text evidence="1">The sequence shown here is derived from an EMBL/GenBank/DDBJ whole genome shotgun (WGS) entry which is preliminary data.</text>
</comment>
<dbReference type="SUPFAM" id="SSF48537">
    <property type="entry name" value="Phospholipase C/P1 nuclease"/>
    <property type="match status" value="1"/>
</dbReference>
<name>A0A0G1PYZ9_9BACT</name>
<organism evidence="1 2">
    <name type="scientific">Candidatus Azambacteria bacterium GW2011_GWB2_46_37</name>
    <dbReference type="NCBI Taxonomy" id="1618618"/>
    <lineage>
        <taxon>Bacteria</taxon>
        <taxon>Candidatus Azamiibacteriota</taxon>
    </lineage>
</organism>
<dbReference type="Gene3D" id="1.10.575.10">
    <property type="entry name" value="P1 Nuclease"/>
    <property type="match status" value="1"/>
</dbReference>
<proteinExistence type="predicted"/>
<dbReference type="EMBL" id="LCMO01000044">
    <property type="protein sequence ID" value="KKU37732.1"/>
    <property type="molecule type" value="Genomic_DNA"/>
</dbReference>
<reference evidence="1 2" key="1">
    <citation type="journal article" date="2015" name="Nature">
        <title>rRNA introns, odd ribosomes, and small enigmatic genomes across a large radiation of phyla.</title>
        <authorList>
            <person name="Brown C.T."/>
            <person name="Hug L.A."/>
            <person name="Thomas B.C."/>
            <person name="Sharon I."/>
            <person name="Castelle C.J."/>
            <person name="Singh A."/>
            <person name="Wilkins M.J."/>
            <person name="Williams K.H."/>
            <person name="Banfield J.F."/>
        </authorList>
    </citation>
    <scope>NUCLEOTIDE SEQUENCE [LARGE SCALE GENOMIC DNA]</scope>
</reference>
<protein>
    <submittedName>
        <fullName evidence="1">Uncharacterized protein</fullName>
    </submittedName>
</protein>
<dbReference type="Proteomes" id="UP000033818">
    <property type="component" value="Unassembled WGS sequence"/>
</dbReference>
<dbReference type="InterPro" id="IPR008947">
    <property type="entry name" value="PLipase_C/P1_nuclease_dom_sf"/>
</dbReference>
<dbReference type="AlphaFoldDB" id="A0A0G1PYZ9"/>
<evidence type="ECO:0000313" key="1">
    <source>
        <dbReference type="EMBL" id="KKU37732.1"/>
    </source>
</evidence>
<dbReference type="GO" id="GO:0016788">
    <property type="term" value="F:hydrolase activity, acting on ester bonds"/>
    <property type="evidence" value="ECO:0007669"/>
    <property type="project" value="InterPro"/>
</dbReference>
<sequence>MPKVSHKIKLGILLFIFAGVFLFSQISKSYDDKTTHPGLTDEIVDFYNLSFGDKLTDEEKEWIVQGAMDEDTPPRWINHFYDPIYKVGWSGEKTGIWPTLLIQYFSSGALSSKEPVSSLDWLHNQELQAKYGAYKGNRTWERAIYEAVKTGNKKEAYYTLGFILHLIEDADVPDHTRNDTHAHELSWATLDYGSPYEEFAKQFTRQNLQIAQELKNGNSRPIVRNSIDEYLISLAEYSNKYFFSKDTINDPKYQYPKIIRTDNNFGYGKDEKNEEFPLANIKISRIVENGEVKKNYNFYLPTQGDGDNMLALNNYFTRLSRQAVLNGAGIKKARQYGP</sequence>